<organism evidence="2">
    <name type="scientific">marine sediment metagenome</name>
    <dbReference type="NCBI Taxonomy" id="412755"/>
    <lineage>
        <taxon>unclassified sequences</taxon>
        <taxon>metagenomes</taxon>
        <taxon>ecological metagenomes</taxon>
    </lineage>
</organism>
<protein>
    <recommendedName>
        <fullName evidence="3">Disulfide bond formation protein B</fullName>
    </recommendedName>
</protein>
<feature type="non-terminal residue" evidence="2">
    <location>
        <position position="1"/>
    </location>
</feature>
<reference evidence="2" key="1">
    <citation type="journal article" date="2015" name="Nature">
        <title>Complex archaea that bridge the gap between prokaryotes and eukaryotes.</title>
        <authorList>
            <person name="Spang A."/>
            <person name="Saw J.H."/>
            <person name="Jorgensen S.L."/>
            <person name="Zaremba-Niedzwiedzka K."/>
            <person name="Martijn J."/>
            <person name="Lind A.E."/>
            <person name="van Eijk R."/>
            <person name="Schleper C."/>
            <person name="Guy L."/>
            <person name="Ettema T.J."/>
        </authorList>
    </citation>
    <scope>NUCLEOTIDE SEQUENCE</scope>
</reference>
<feature type="transmembrane region" description="Helical" evidence="1">
    <location>
        <begin position="39"/>
        <end position="63"/>
    </location>
</feature>
<name>A0A0F9KKX7_9ZZZZ</name>
<dbReference type="SUPFAM" id="SSF158442">
    <property type="entry name" value="DsbB-like"/>
    <property type="match status" value="1"/>
</dbReference>
<gene>
    <name evidence="2" type="ORF">LCGC14_1390420</name>
</gene>
<evidence type="ECO:0008006" key="3">
    <source>
        <dbReference type="Google" id="ProtNLM"/>
    </source>
</evidence>
<evidence type="ECO:0000313" key="2">
    <source>
        <dbReference type="EMBL" id="KKM75416.1"/>
    </source>
</evidence>
<keyword evidence="1" id="KW-0472">Membrane</keyword>
<dbReference type="EMBL" id="LAZR01008980">
    <property type="protein sequence ID" value="KKM75416.1"/>
    <property type="molecule type" value="Genomic_DNA"/>
</dbReference>
<accession>A0A0F9KKX7</accession>
<keyword evidence="1" id="KW-1133">Transmembrane helix</keyword>
<dbReference type="AlphaFoldDB" id="A0A0F9KKX7"/>
<dbReference type="InterPro" id="IPR023380">
    <property type="entry name" value="DsbB-like_sf"/>
</dbReference>
<keyword evidence="1" id="KW-0812">Transmembrane</keyword>
<evidence type="ECO:0000256" key="1">
    <source>
        <dbReference type="SAM" id="Phobius"/>
    </source>
</evidence>
<sequence>IIALPIIGAMVASVQSLFSYFNITSLVCGLECSGETQKLFGFLDMSIASFVAFSAIIFLLMIAKKKK</sequence>
<comment type="caution">
    <text evidence="2">The sequence shown here is derived from an EMBL/GenBank/DDBJ whole genome shotgun (WGS) entry which is preliminary data.</text>
</comment>
<proteinExistence type="predicted"/>